<reference evidence="10" key="3">
    <citation type="submission" date="2015-04" db="UniProtKB">
        <authorList>
            <consortium name="EnsemblPlants"/>
        </authorList>
    </citation>
    <scope>IDENTIFICATION</scope>
</reference>
<evidence type="ECO:0000256" key="2">
    <source>
        <dbReference type="ARBA" id="ARBA00023125"/>
    </source>
</evidence>
<comment type="similarity">
    <text evidence="6">Belongs to the TALE/KNOX homeobox family.</text>
</comment>
<dbReference type="InterPro" id="IPR008422">
    <property type="entry name" value="KN_HD"/>
</dbReference>
<dbReference type="SMART" id="SM01256">
    <property type="entry name" value="KNOX2"/>
    <property type="match status" value="1"/>
</dbReference>
<reference evidence="11" key="2">
    <citation type="submission" date="2013-12" db="EMBL/GenBank/DDBJ databases">
        <authorList>
            <person name="Yu Y."/>
            <person name="Lee S."/>
            <person name="de Baynast K."/>
            <person name="Wissotski M."/>
            <person name="Liu L."/>
            <person name="Talag J."/>
            <person name="Goicoechea J."/>
            <person name="Angelova A."/>
            <person name="Jetty R."/>
            <person name="Kudrna D."/>
            <person name="Golser W."/>
            <person name="Rivera L."/>
            <person name="Zhang J."/>
            <person name="Wing R."/>
        </authorList>
    </citation>
    <scope>NUCLEOTIDE SEQUENCE</scope>
</reference>
<evidence type="ECO:0000259" key="9">
    <source>
        <dbReference type="PROSITE" id="PS51213"/>
    </source>
</evidence>
<evidence type="ECO:0000313" key="10">
    <source>
        <dbReference type="EnsemblPlants" id="LPERR03G29990.1"/>
    </source>
</evidence>
<dbReference type="Gramene" id="LPERR03G29990.1">
    <property type="protein sequence ID" value="LPERR03G29990.1"/>
    <property type="gene ID" value="LPERR03G29990"/>
</dbReference>
<dbReference type="CDD" id="cd00086">
    <property type="entry name" value="homeodomain"/>
    <property type="match status" value="1"/>
</dbReference>
<feature type="compositionally biased region" description="Pro residues" evidence="7">
    <location>
        <begin position="50"/>
        <end position="60"/>
    </location>
</feature>
<evidence type="ECO:0000256" key="5">
    <source>
        <dbReference type="PROSITE-ProRule" id="PRU00108"/>
    </source>
</evidence>
<dbReference type="InterPro" id="IPR005539">
    <property type="entry name" value="ELK_dom"/>
</dbReference>
<dbReference type="Pfam" id="PF03791">
    <property type="entry name" value="KNOX2"/>
    <property type="match status" value="1"/>
</dbReference>
<keyword evidence="2 5" id="KW-0238">DNA-binding</keyword>
<dbReference type="GO" id="GO:0003677">
    <property type="term" value="F:DNA binding"/>
    <property type="evidence" value="ECO:0007669"/>
    <property type="project" value="UniProtKB-UniRule"/>
</dbReference>
<evidence type="ECO:0008006" key="12">
    <source>
        <dbReference type="Google" id="ProtNLM"/>
    </source>
</evidence>
<dbReference type="HOGENOM" id="CLU_040111_0_1_1"/>
<dbReference type="PANTHER" id="PTHR11850">
    <property type="entry name" value="HOMEOBOX PROTEIN TRANSCRIPTION FACTORS"/>
    <property type="match status" value="1"/>
</dbReference>
<keyword evidence="3 5" id="KW-0371">Homeobox</keyword>
<dbReference type="Pfam" id="PF05920">
    <property type="entry name" value="Homeobox_KN"/>
    <property type="match status" value="1"/>
</dbReference>
<evidence type="ECO:0000256" key="6">
    <source>
        <dbReference type="PROSITE-ProRule" id="PRU00559"/>
    </source>
</evidence>
<dbReference type="InterPro" id="IPR017970">
    <property type="entry name" value="Homeobox_CS"/>
</dbReference>
<dbReference type="SUPFAM" id="SSF46689">
    <property type="entry name" value="Homeodomain-like"/>
    <property type="match status" value="1"/>
</dbReference>
<dbReference type="Proteomes" id="UP000032180">
    <property type="component" value="Chromosome 3"/>
</dbReference>
<feature type="DNA-binding region" description="Homeobox; TALE-type" evidence="5">
    <location>
        <begin position="239"/>
        <end position="302"/>
    </location>
</feature>
<organism evidence="10 11">
    <name type="scientific">Leersia perrieri</name>
    <dbReference type="NCBI Taxonomy" id="77586"/>
    <lineage>
        <taxon>Eukaryota</taxon>
        <taxon>Viridiplantae</taxon>
        <taxon>Streptophyta</taxon>
        <taxon>Embryophyta</taxon>
        <taxon>Tracheophyta</taxon>
        <taxon>Spermatophyta</taxon>
        <taxon>Magnoliopsida</taxon>
        <taxon>Liliopsida</taxon>
        <taxon>Poales</taxon>
        <taxon>Poaceae</taxon>
        <taxon>BOP clade</taxon>
        <taxon>Oryzoideae</taxon>
        <taxon>Oryzeae</taxon>
        <taxon>Oryzinae</taxon>
        <taxon>Leersia</taxon>
    </lineage>
</organism>
<keyword evidence="11" id="KW-1185">Reference proteome</keyword>
<dbReference type="SMART" id="SM01188">
    <property type="entry name" value="ELK"/>
    <property type="match status" value="1"/>
</dbReference>
<dbReference type="AlphaFoldDB" id="A0A0D9VZI8"/>
<dbReference type="PROSITE" id="PS50071">
    <property type="entry name" value="HOMEOBOX_2"/>
    <property type="match status" value="1"/>
</dbReference>
<feature type="compositionally biased region" description="Low complexity" evidence="7">
    <location>
        <begin position="30"/>
        <end position="49"/>
    </location>
</feature>
<dbReference type="InterPro" id="IPR050224">
    <property type="entry name" value="TALE_homeobox"/>
</dbReference>
<dbReference type="eggNOG" id="KOG0773">
    <property type="taxonomic scope" value="Eukaryota"/>
</dbReference>
<dbReference type="Pfam" id="PF03789">
    <property type="entry name" value="ELK"/>
    <property type="match status" value="1"/>
</dbReference>
<feature type="domain" description="Homeobox" evidence="8">
    <location>
        <begin position="238"/>
        <end position="301"/>
    </location>
</feature>
<keyword evidence="4 5" id="KW-0539">Nucleus</keyword>
<evidence type="ECO:0000256" key="3">
    <source>
        <dbReference type="ARBA" id="ARBA00023155"/>
    </source>
</evidence>
<dbReference type="PROSITE" id="PS51213">
    <property type="entry name" value="ELK"/>
    <property type="match status" value="1"/>
</dbReference>
<evidence type="ECO:0000313" key="11">
    <source>
        <dbReference type="Proteomes" id="UP000032180"/>
    </source>
</evidence>
<dbReference type="InterPro" id="IPR005540">
    <property type="entry name" value="KNOX1"/>
</dbReference>
<sequence length="358" mass="39549">MESFAILAGRGCNNNTNTNNDKSSPLSELPMPATAASASAPAPELITPGNNPPHSSPPPLYQLLAGAGKAVVQGRQISPADGVDDTEEVKADIMSHPQYSALLAAYLGCKKVGAPPDALARLSAVPAKPDAADGGQSRRRHEPRRDDPELDQFMDAYCSTLVKYREELERPLQEAAEFFRRVETQLNWIADSNCEGSASSEEEKDTSCHEEVELCDKELKHELLRKYGGSLGNLKQEFSKRTKKGKLPGEARQKLQHWWERHYNWPYPSETEKMTLAQSTGLNQKQINNWFINQRKRHWKPSPGDTAAFPAMEAAGSGGFHYSQFGGVAALPLYIRRPFIADGMYPAGIVKPTVLTRY</sequence>
<accession>A0A0D9VZI8</accession>
<dbReference type="Pfam" id="PF03790">
    <property type="entry name" value="KNOX1"/>
    <property type="match status" value="1"/>
</dbReference>
<evidence type="ECO:0000256" key="4">
    <source>
        <dbReference type="ARBA" id="ARBA00023242"/>
    </source>
</evidence>
<feature type="region of interest" description="Disordered" evidence="7">
    <location>
        <begin position="124"/>
        <end position="150"/>
    </location>
</feature>
<dbReference type="InterPro" id="IPR009057">
    <property type="entry name" value="Homeodomain-like_sf"/>
</dbReference>
<dbReference type="STRING" id="77586.A0A0D9VZI8"/>
<reference evidence="10 11" key="1">
    <citation type="submission" date="2012-08" db="EMBL/GenBank/DDBJ databases">
        <title>Oryza genome evolution.</title>
        <authorList>
            <person name="Wing R.A."/>
        </authorList>
    </citation>
    <scope>NUCLEOTIDE SEQUENCE</scope>
</reference>
<protein>
    <recommendedName>
        <fullName evidence="12">Homeobox domain-containing protein</fullName>
    </recommendedName>
</protein>
<dbReference type="EnsemblPlants" id="LPERR03G29990.1">
    <property type="protein sequence ID" value="LPERR03G29990.1"/>
    <property type="gene ID" value="LPERR03G29990"/>
</dbReference>
<comment type="subcellular location">
    <subcellularLocation>
        <location evidence="1 5">Nucleus</location>
    </subcellularLocation>
</comment>
<dbReference type="InterPro" id="IPR005541">
    <property type="entry name" value="KNOX2"/>
</dbReference>
<dbReference type="InterPro" id="IPR001356">
    <property type="entry name" value="HD"/>
</dbReference>
<evidence type="ECO:0000259" key="8">
    <source>
        <dbReference type="PROSITE" id="PS50071"/>
    </source>
</evidence>
<feature type="region of interest" description="Disordered" evidence="7">
    <location>
        <begin position="1"/>
        <end position="62"/>
    </location>
</feature>
<name>A0A0D9VZI8_9ORYZ</name>
<proteinExistence type="inferred from homology"/>
<dbReference type="Gene3D" id="1.10.10.60">
    <property type="entry name" value="Homeodomain-like"/>
    <property type="match status" value="1"/>
</dbReference>
<dbReference type="GO" id="GO:0000981">
    <property type="term" value="F:DNA-binding transcription factor activity, RNA polymerase II-specific"/>
    <property type="evidence" value="ECO:0007669"/>
    <property type="project" value="InterPro"/>
</dbReference>
<dbReference type="SMART" id="SM01255">
    <property type="entry name" value="KNOX1"/>
    <property type="match status" value="1"/>
</dbReference>
<dbReference type="PROSITE" id="PS00027">
    <property type="entry name" value="HOMEOBOX_1"/>
    <property type="match status" value="1"/>
</dbReference>
<feature type="domain" description="ELK" evidence="9">
    <location>
        <begin position="218"/>
        <end position="238"/>
    </location>
</feature>
<evidence type="ECO:0000256" key="1">
    <source>
        <dbReference type="ARBA" id="ARBA00004123"/>
    </source>
</evidence>
<evidence type="ECO:0000256" key="7">
    <source>
        <dbReference type="SAM" id="MobiDB-lite"/>
    </source>
</evidence>
<dbReference type="SMART" id="SM00389">
    <property type="entry name" value="HOX"/>
    <property type="match status" value="1"/>
</dbReference>
<dbReference type="GO" id="GO:0005634">
    <property type="term" value="C:nucleus"/>
    <property type="evidence" value="ECO:0007669"/>
    <property type="project" value="UniProtKB-SubCell"/>
</dbReference>